<reference evidence="2" key="1">
    <citation type="submission" date="2022-11" db="UniProtKB">
        <authorList>
            <consortium name="WormBaseParasite"/>
        </authorList>
    </citation>
    <scope>IDENTIFICATION</scope>
</reference>
<organism evidence="1 2">
    <name type="scientific">Romanomermis culicivorax</name>
    <name type="common">Nematode worm</name>
    <dbReference type="NCBI Taxonomy" id="13658"/>
    <lineage>
        <taxon>Eukaryota</taxon>
        <taxon>Metazoa</taxon>
        <taxon>Ecdysozoa</taxon>
        <taxon>Nematoda</taxon>
        <taxon>Enoplea</taxon>
        <taxon>Dorylaimia</taxon>
        <taxon>Mermithida</taxon>
        <taxon>Mermithoidea</taxon>
        <taxon>Mermithidae</taxon>
        <taxon>Romanomermis</taxon>
    </lineage>
</organism>
<name>A0A915IAL5_ROMCU</name>
<dbReference type="Proteomes" id="UP000887565">
    <property type="component" value="Unplaced"/>
</dbReference>
<proteinExistence type="predicted"/>
<evidence type="ECO:0000313" key="2">
    <source>
        <dbReference type="WBParaSite" id="nRc.2.0.1.t10912-RA"/>
    </source>
</evidence>
<dbReference type="WBParaSite" id="nRc.2.0.1.t10912-RA">
    <property type="protein sequence ID" value="nRc.2.0.1.t10912-RA"/>
    <property type="gene ID" value="nRc.2.0.1.g10912"/>
</dbReference>
<evidence type="ECO:0000313" key="1">
    <source>
        <dbReference type="Proteomes" id="UP000887565"/>
    </source>
</evidence>
<sequence>MTSYQYKNQSLIDKVTKDFGPFAASQWVKIGLYFLLDISHLENGALSSDFVEFILNIVRPLIMSQKKHGYNNST</sequence>
<protein>
    <submittedName>
        <fullName evidence="2">Uncharacterized protein</fullName>
    </submittedName>
</protein>
<dbReference type="AlphaFoldDB" id="A0A915IAL5"/>
<keyword evidence="1" id="KW-1185">Reference proteome</keyword>
<accession>A0A915IAL5</accession>